<comment type="similarity">
    <text evidence="1">Belongs to the RutC family.</text>
</comment>
<dbReference type="Gene3D" id="3.30.1330.40">
    <property type="entry name" value="RutC-like"/>
    <property type="match status" value="1"/>
</dbReference>
<protein>
    <submittedName>
        <fullName evidence="3">RidA family protein</fullName>
    </submittedName>
</protein>
<name>A0A4R0YUL3_9GAMM</name>
<dbReference type="Proteomes" id="UP000291822">
    <property type="component" value="Unassembled WGS sequence"/>
</dbReference>
<feature type="signal peptide" evidence="2">
    <location>
        <begin position="1"/>
        <end position="23"/>
    </location>
</feature>
<evidence type="ECO:0000256" key="1">
    <source>
        <dbReference type="ARBA" id="ARBA00010552"/>
    </source>
</evidence>
<dbReference type="PANTHER" id="PTHR11803:SF58">
    <property type="entry name" value="PROTEIN HMF1-RELATED"/>
    <property type="match status" value="1"/>
</dbReference>
<dbReference type="EMBL" id="SJTG01000001">
    <property type="protein sequence ID" value="TCI13113.1"/>
    <property type="molecule type" value="Genomic_DNA"/>
</dbReference>
<gene>
    <name evidence="3" type="ORF">EZM97_07375</name>
</gene>
<accession>A0A4R0YUL3</accession>
<dbReference type="GO" id="GO:0019239">
    <property type="term" value="F:deaminase activity"/>
    <property type="evidence" value="ECO:0007669"/>
    <property type="project" value="TreeGrafter"/>
</dbReference>
<dbReference type="GO" id="GO:0005829">
    <property type="term" value="C:cytosol"/>
    <property type="evidence" value="ECO:0007669"/>
    <property type="project" value="TreeGrafter"/>
</dbReference>
<organism evidence="3 4">
    <name type="scientific">Dyella soli</name>
    <dbReference type="NCBI Taxonomy" id="522319"/>
    <lineage>
        <taxon>Bacteria</taxon>
        <taxon>Pseudomonadati</taxon>
        <taxon>Pseudomonadota</taxon>
        <taxon>Gammaproteobacteria</taxon>
        <taxon>Lysobacterales</taxon>
        <taxon>Rhodanobacteraceae</taxon>
        <taxon>Dyella</taxon>
    </lineage>
</organism>
<reference evidence="3 4" key="1">
    <citation type="submission" date="2019-02" db="EMBL/GenBank/DDBJ databases">
        <title>Dyella amyloliquefaciens sp. nov., isolated from forest soil.</title>
        <authorList>
            <person name="Gao Z.-H."/>
            <person name="Qiu L.-H."/>
        </authorList>
    </citation>
    <scope>NUCLEOTIDE SEQUENCE [LARGE SCALE GENOMIC DNA]</scope>
    <source>
        <strain evidence="3 4">KACC 12747</strain>
    </source>
</reference>
<sequence length="156" mass="16799">MHVAARSIAFLACVTAACAPAQASDARHLNPSGMPKTNGYSHVVNVPEARHVIYVSGQLGIDANGKLAPDFRSEATQAFENVRKALAAAGADFKDVVRLNIYVTNMDAQMITLREVRNRYIDMANPPASTALEIKRLVVPTANVEIEVTAVLPDRS</sequence>
<keyword evidence="2" id="KW-0732">Signal</keyword>
<dbReference type="Pfam" id="PF01042">
    <property type="entry name" value="Ribonuc_L-PSP"/>
    <property type="match status" value="1"/>
</dbReference>
<keyword evidence="4" id="KW-1185">Reference proteome</keyword>
<dbReference type="CDD" id="cd00448">
    <property type="entry name" value="YjgF_YER057c_UK114_family"/>
    <property type="match status" value="1"/>
</dbReference>
<dbReference type="InterPro" id="IPR006175">
    <property type="entry name" value="YjgF/YER057c/UK114"/>
</dbReference>
<dbReference type="PANTHER" id="PTHR11803">
    <property type="entry name" value="2-IMINOBUTANOATE/2-IMINOPROPANOATE DEAMINASE RIDA"/>
    <property type="match status" value="1"/>
</dbReference>
<evidence type="ECO:0000313" key="3">
    <source>
        <dbReference type="EMBL" id="TCI13113.1"/>
    </source>
</evidence>
<dbReference type="InterPro" id="IPR035959">
    <property type="entry name" value="RutC-like_sf"/>
</dbReference>
<dbReference type="RefSeq" id="WP_131150103.1">
    <property type="nucleotide sequence ID" value="NZ_SJTG01000001.1"/>
</dbReference>
<dbReference type="AlphaFoldDB" id="A0A4R0YUL3"/>
<proteinExistence type="inferred from homology"/>
<feature type="chain" id="PRO_5020765833" evidence="2">
    <location>
        <begin position="24"/>
        <end position="156"/>
    </location>
</feature>
<evidence type="ECO:0000313" key="4">
    <source>
        <dbReference type="Proteomes" id="UP000291822"/>
    </source>
</evidence>
<evidence type="ECO:0000256" key="2">
    <source>
        <dbReference type="SAM" id="SignalP"/>
    </source>
</evidence>
<dbReference type="SUPFAM" id="SSF55298">
    <property type="entry name" value="YjgF-like"/>
    <property type="match status" value="1"/>
</dbReference>
<comment type="caution">
    <text evidence="3">The sequence shown here is derived from an EMBL/GenBank/DDBJ whole genome shotgun (WGS) entry which is preliminary data.</text>
</comment>
<dbReference type="PROSITE" id="PS51257">
    <property type="entry name" value="PROKAR_LIPOPROTEIN"/>
    <property type="match status" value="1"/>
</dbReference>